<evidence type="ECO:0000313" key="1">
    <source>
        <dbReference type="EMBL" id="GGL22551.1"/>
    </source>
</evidence>
<accession>A0A830EYD7</accession>
<evidence type="ECO:0008006" key="3">
    <source>
        <dbReference type="Google" id="ProtNLM"/>
    </source>
</evidence>
<dbReference type="AlphaFoldDB" id="A0A830EYD7"/>
<dbReference type="Proteomes" id="UP000628840">
    <property type="component" value="Unassembled WGS sequence"/>
</dbReference>
<proteinExistence type="predicted"/>
<dbReference type="Gene3D" id="3.60.60.10">
    <property type="entry name" value="Penicillin V Acylase, Chain A"/>
    <property type="match status" value="1"/>
</dbReference>
<name>A0A830EYD7_9EURY</name>
<dbReference type="OrthoDB" id="312503at2157"/>
<sequence length="233" mass="24736">MCTLAVAWQVYDDAPVVAAANRDEALGRPSTPPAVTGADPAVLAPRDEEAGGTWTGVTDTGLYVGVTNRWSDLDGERSRGLLVDDALRAGDADAARERVEREVESRAYAGFNLVLADAASAYLLRWDGALSVEALDPGVHVATTTGAPDAEGRRERVCDALTTRRPRSAAGFRGRAKRVLADHDRRVCLHGHGYGTRSSTIVTVGARGVRYAFADGPPCRTPYRDAGGFARGD</sequence>
<protein>
    <recommendedName>
        <fullName evidence="3">Transport and Golgi organisation 2</fullName>
    </recommendedName>
</protein>
<dbReference type="EMBL" id="BMPF01000001">
    <property type="protein sequence ID" value="GGL22551.1"/>
    <property type="molecule type" value="Genomic_DNA"/>
</dbReference>
<dbReference type="PANTHER" id="PTHR17985:SF8">
    <property type="entry name" value="TRANSPORT AND GOLGI ORGANIZATION PROTEIN 2 HOMOLOG"/>
    <property type="match status" value="1"/>
</dbReference>
<keyword evidence="2" id="KW-1185">Reference proteome</keyword>
<dbReference type="PANTHER" id="PTHR17985">
    <property type="entry name" value="SER/THR-RICH PROTEIN T10 IN DGCR REGION"/>
    <property type="match status" value="1"/>
</dbReference>
<organism evidence="1 2">
    <name type="scientific">Halarchaeum grantii</name>
    <dbReference type="NCBI Taxonomy" id="1193105"/>
    <lineage>
        <taxon>Archaea</taxon>
        <taxon>Methanobacteriati</taxon>
        <taxon>Methanobacteriota</taxon>
        <taxon>Stenosarchaea group</taxon>
        <taxon>Halobacteria</taxon>
        <taxon>Halobacteriales</taxon>
        <taxon>Halobacteriaceae</taxon>
    </lineage>
</organism>
<gene>
    <name evidence="1" type="ORF">GCM10009037_02470</name>
</gene>
<evidence type="ECO:0000313" key="2">
    <source>
        <dbReference type="Proteomes" id="UP000628840"/>
    </source>
</evidence>
<dbReference type="Pfam" id="PF05742">
    <property type="entry name" value="TANGO2"/>
    <property type="match status" value="1"/>
</dbReference>
<dbReference type="InterPro" id="IPR008551">
    <property type="entry name" value="TANGO2"/>
</dbReference>
<reference evidence="1 2" key="1">
    <citation type="journal article" date="2019" name="Int. J. Syst. Evol. Microbiol.">
        <title>The Global Catalogue of Microorganisms (GCM) 10K type strain sequencing project: providing services to taxonomists for standard genome sequencing and annotation.</title>
        <authorList>
            <consortium name="The Broad Institute Genomics Platform"/>
            <consortium name="The Broad Institute Genome Sequencing Center for Infectious Disease"/>
            <person name="Wu L."/>
            <person name="Ma J."/>
        </authorList>
    </citation>
    <scope>NUCLEOTIDE SEQUENCE [LARGE SCALE GENOMIC DNA]</scope>
    <source>
        <strain evidence="1 2">JCM 19585</strain>
    </source>
</reference>
<comment type="caution">
    <text evidence="1">The sequence shown here is derived from an EMBL/GenBank/DDBJ whole genome shotgun (WGS) entry which is preliminary data.</text>
</comment>
<dbReference type="RefSeq" id="WP_188876867.1">
    <property type="nucleotide sequence ID" value="NZ_BMPF01000001.1"/>
</dbReference>